<feature type="region of interest" description="Disordered" evidence="6">
    <location>
        <begin position="2587"/>
        <end position="2628"/>
    </location>
</feature>
<feature type="compositionally biased region" description="Basic and acidic residues" evidence="6">
    <location>
        <begin position="2551"/>
        <end position="2560"/>
    </location>
</feature>
<evidence type="ECO:0000256" key="3">
    <source>
        <dbReference type="ARBA" id="ARBA00022737"/>
    </source>
</evidence>
<feature type="compositionally biased region" description="Pro residues" evidence="6">
    <location>
        <begin position="1269"/>
        <end position="1286"/>
    </location>
</feature>
<feature type="region of interest" description="Disordered" evidence="6">
    <location>
        <begin position="2715"/>
        <end position="2762"/>
    </location>
</feature>
<feature type="compositionally biased region" description="Acidic residues" evidence="6">
    <location>
        <begin position="56"/>
        <end position="68"/>
    </location>
</feature>
<evidence type="ECO:0000256" key="7">
    <source>
        <dbReference type="SAM" id="Phobius"/>
    </source>
</evidence>
<feature type="compositionally biased region" description="Low complexity" evidence="6">
    <location>
        <begin position="1887"/>
        <end position="1896"/>
    </location>
</feature>
<evidence type="ECO:0000256" key="5">
    <source>
        <dbReference type="PROSITE-ProRule" id="PRU00076"/>
    </source>
</evidence>
<feature type="compositionally biased region" description="Basic and acidic residues" evidence="6">
    <location>
        <begin position="1252"/>
        <end position="1261"/>
    </location>
</feature>
<feature type="compositionally biased region" description="Low complexity" evidence="6">
    <location>
        <begin position="579"/>
        <end position="588"/>
    </location>
</feature>
<feature type="region of interest" description="Disordered" evidence="6">
    <location>
        <begin position="308"/>
        <end position="485"/>
    </location>
</feature>
<feature type="compositionally biased region" description="Basic and acidic residues" evidence="6">
    <location>
        <begin position="591"/>
        <end position="609"/>
    </location>
</feature>
<feature type="transmembrane region" description="Helical" evidence="7">
    <location>
        <begin position="3089"/>
        <end position="3118"/>
    </location>
</feature>
<feature type="compositionally biased region" description="Basic and acidic residues" evidence="6">
    <location>
        <begin position="558"/>
        <end position="573"/>
    </location>
</feature>
<keyword evidence="1 5" id="KW-0245">EGF-like domain</keyword>
<feature type="region of interest" description="Disordered" evidence="6">
    <location>
        <begin position="837"/>
        <end position="968"/>
    </location>
</feature>
<dbReference type="Pfam" id="PF07645">
    <property type="entry name" value="EGF_CA"/>
    <property type="match status" value="2"/>
</dbReference>
<accession>A0A0G4FWW3</accession>
<dbReference type="PROSITE" id="PS50026">
    <property type="entry name" value="EGF_3"/>
    <property type="match status" value="1"/>
</dbReference>
<keyword evidence="2" id="KW-0732">Signal</keyword>
<feature type="region of interest" description="Disordered" evidence="6">
    <location>
        <begin position="1"/>
        <end position="29"/>
    </location>
</feature>
<dbReference type="PANTHER" id="PTHR24034:SF209">
    <property type="entry name" value="EGF-LIKE DOMAIN-CONTAINING PROTEIN"/>
    <property type="match status" value="1"/>
</dbReference>
<dbReference type="SMART" id="SM00179">
    <property type="entry name" value="EGF_CA"/>
    <property type="match status" value="2"/>
</dbReference>
<feature type="region of interest" description="Disordered" evidence="6">
    <location>
        <begin position="49"/>
        <end position="214"/>
    </location>
</feature>
<feature type="compositionally biased region" description="Polar residues" evidence="6">
    <location>
        <begin position="918"/>
        <end position="927"/>
    </location>
</feature>
<feature type="compositionally biased region" description="Pro residues" evidence="6">
    <location>
        <begin position="375"/>
        <end position="385"/>
    </location>
</feature>
<feature type="compositionally biased region" description="Pro residues" evidence="6">
    <location>
        <begin position="1011"/>
        <end position="1023"/>
    </location>
</feature>
<organism evidence="9">
    <name type="scientific">Chromera velia CCMP2878</name>
    <dbReference type="NCBI Taxonomy" id="1169474"/>
    <lineage>
        <taxon>Eukaryota</taxon>
        <taxon>Sar</taxon>
        <taxon>Alveolata</taxon>
        <taxon>Colpodellida</taxon>
        <taxon>Chromeraceae</taxon>
        <taxon>Chromera</taxon>
    </lineage>
</organism>
<dbReference type="PhylomeDB" id="A0A0G4FWW3"/>
<keyword evidence="7" id="KW-0812">Transmembrane</keyword>
<feature type="compositionally biased region" description="Polar residues" evidence="6">
    <location>
        <begin position="2604"/>
        <end position="2616"/>
    </location>
</feature>
<feature type="compositionally biased region" description="Low complexity" evidence="6">
    <location>
        <begin position="2535"/>
        <end position="2545"/>
    </location>
</feature>
<feature type="transmembrane region" description="Helical" evidence="7">
    <location>
        <begin position="2900"/>
        <end position="2922"/>
    </location>
</feature>
<protein>
    <recommendedName>
        <fullName evidence="8">EGF-like domain-containing protein</fullName>
    </recommendedName>
</protein>
<dbReference type="PROSITE" id="PS01186">
    <property type="entry name" value="EGF_2"/>
    <property type="match status" value="1"/>
</dbReference>
<feature type="domain" description="EGF-like" evidence="8">
    <location>
        <begin position="1639"/>
        <end position="1680"/>
    </location>
</feature>
<dbReference type="SUPFAM" id="SSF57196">
    <property type="entry name" value="EGF/Laminin"/>
    <property type="match status" value="1"/>
</dbReference>
<dbReference type="PROSITE" id="PS50096">
    <property type="entry name" value="IQ"/>
    <property type="match status" value="1"/>
</dbReference>
<feature type="region of interest" description="Disordered" evidence="6">
    <location>
        <begin position="2654"/>
        <end position="2681"/>
    </location>
</feature>
<dbReference type="InterPro" id="IPR018097">
    <property type="entry name" value="EGF_Ca-bd_CS"/>
</dbReference>
<gene>
    <name evidence="9" type="ORF">Cvel_3835</name>
</gene>
<feature type="region of interest" description="Disordered" evidence="6">
    <location>
        <begin position="1887"/>
        <end position="1917"/>
    </location>
</feature>
<feature type="region of interest" description="Disordered" evidence="6">
    <location>
        <begin position="2381"/>
        <end position="2403"/>
    </location>
</feature>
<evidence type="ECO:0000256" key="4">
    <source>
        <dbReference type="ARBA" id="ARBA00023157"/>
    </source>
</evidence>
<feature type="region of interest" description="Disordered" evidence="6">
    <location>
        <begin position="507"/>
        <end position="758"/>
    </location>
</feature>
<feature type="compositionally biased region" description="Basic and acidic residues" evidence="6">
    <location>
        <begin position="2587"/>
        <end position="2601"/>
    </location>
</feature>
<feature type="compositionally biased region" description="Pro residues" evidence="6">
    <location>
        <begin position="527"/>
        <end position="540"/>
    </location>
</feature>
<feature type="compositionally biased region" description="Basic and acidic residues" evidence="6">
    <location>
        <begin position="2750"/>
        <end position="2760"/>
    </location>
</feature>
<evidence type="ECO:0000256" key="2">
    <source>
        <dbReference type="ARBA" id="ARBA00022729"/>
    </source>
</evidence>
<evidence type="ECO:0000256" key="1">
    <source>
        <dbReference type="ARBA" id="ARBA00022536"/>
    </source>
</evidence>
<feature type="compositionally biased region" description="Low complexity" evidence="6">
    <location>
        <begin position="1826"/>
        <end position="1840"/>
    </location>
</feature>
<name>A0A0G4FWW3_9ALVE</name>
<evidence type="ECO:0000313" key="9">
    <source>
        <dbReference type="EMBL" id="CEM19643.1"/>
    </source>
</evidence>
<dbReference type="PANTHER" id="PTHR24034">
    <property type="entry name" value="EGF-LIKE DOMAIN-CONTAINING PROTEIN"/>
    <property type="match status" value="1"/>
</dbReference>
<dbReference type="InterPro" id="IPR049883">
    <property type="entry name" value="NOTCH1_EGF-like"/>
</dbReference>
<feature type="region of interest" description="Disordered" evidence="6">
    <location>
        <begin position="2535"/>
        <end position="2560"/>
    </location>
</feature>
<dbReference type="PROSITE" id="PS01187">
    <property type="entry name" value="EGF_CA"/>
    <property type="match status" value="1"/>
</dbReference>
<feature type="compositionally biased region" description="Basic and acidic residues" evidence="6">
    <location>
        <begin position="711"/>
        <end position="720"/>
    </location>
</feature>
<proteinExistence type="predicted"/>
<dbReference type="InterPro" id="IPR001881">
    <property type="entry name" value="EGF-like_Ca-bd_dom"/>
</dbReference>
<feature type="compositionally biased region" description="Acidic residues" evidence="6">
    <location>
        <begin position="89"/>
        <end position="100"/>
    </location>
</feature>
<feature type="transmembrane region" description="Helical" evidence="7">
    <location>
        <begin position="3051"/>
        <end position="3077"/>
    </location>
</feature>
<comment type="caution">
    <text evidence="5">Lacks conserved residue(s) required for the propagation of feature annotation.</text>
</comment>
<feature type="compositionally biased region" description="Basic and acidic residues" evidence="6">
    <location>
        <begin position="735"/>
        <end position="746"/>
    </location>
</feature>
<feature type="compositionally biased region" description="Low complexity" evidence="6">
    <location>
        <begin position="348"/>
        <end position="374"/>
    </location>
</feature>
<feature type="region of interest" description="Disordered" evidence="6">
    <location>
        <begin position="1135"/>
        <end position="1311"/>
    </location>
</feature>
<dbReference type="CDD" id="cd00054">
    <property type="entry name" value="EGF_CA"/>
    <property type="match status" value="2"/>
</dbReference>
<keyword evidence="3" id="KW-0677">Repeat</keyword>
<dbReference type="InterPro" id="IPR000152">
    <property type="entry name" value="EGF-type_Asp/Asn_hydroxyl_site"/>
</dbReference>
<feature type="region of interest" description="Disordered" evidence="6">
    <location>
        <begin position="1001"/>
        <end position="1026"/>
    </location>
</feature>
<feature type="compositionally biased region" description="Polar residues" evidence="6">
    <location>
        <begin position="954"/>
        <end position="964"/>
    </location>
</feature>
<dbReference type="InterPro" id="IPR000742">
    <property type="entry name" value="EGF"/>
</dbReference>
<feature type="compositionally biased region" description="Basic and acidic residues" evidence="6">
    <location>
        <begin position="681"/>
        <end position="694"/>
    </location>
</feature>
<feature type="region of interest" description="Disordered" evidence="6">
    <location>
        <begin position="1052"/>
        <end position="1091"/>
    </location>
</feature>
<keyword evidence="4" id="KW-1015">Disulfide bond</keyword>
<reference evidence="9" key="1">
    <citation type="submission" date="2014-11" db="EMBL/GenBank/DDBJ databases">
        <authorList>
            <person name="Otto D Thomas"/>
            <person name="Naeem Raeece"/>
        </authorList>
    </citation>
    <scope>NUCLEOTIDE SEQUENCE</scope>
</reference>
<feature type="region of interest" description="Disordered" evidence="6">
    <location>
        <begin position="1812"/>
        <end position="1840"/>
    </location>
</feature>
<feature type="compositionally biased region" description="Basic and acidic residues" evidence="6">
    <location>
        <begin position="2382"/>
        <end position="2403"/>
    </location>
</feature>
<feature type="compositionally biased region" description="Polar residues" evidence="6">
    <location>
        <begin position="436"/>
        <end position="453"/>
    </location>
</feature>
<evidence type="ECO:0000256" key="6">
    <source>
        <dbReference type="SAM" id="MobiDB-lite"/>
    </source>
</evidence>
<feature type="compositionally biased region" description="Low complexity" evidence="6">
    <location>
        <begin position="255"/>
        <end position="264"/>
    </location>
</feature>
<sequence length="3126" mass="335896">MIKVPVCPVRFGDGEDEPPLPPRPKDTSPGCVSALSAVLIDNGPSAVAALSRSVHDEEEGKEGGEEVEGLCLEESQAEEEERDVGVLSEEGDYTENENLEGEFRRAEISFSEEEDESFAERHLDLEHTAAPPPSKRLLAAARRAHRQKRRSCNLPSPRRNSAASQNRRRAGAGDSAVVLRRSLPGPPSLFLPVASPVSMRRQRGSTRPDAAFPSAAAIAGYDSGLPLEFKRNQLQMKATTARRPQFAPPPRRRSPPCGARPPGGKSSSPHIHAGRRQRQEGGGGMKSLWTEGRALAADRIRISAPQVFSCDLHSPPHPAAEPPKGGTGKPPGCSREDEATGPPPPPAVSVFPHAAASPSPRRSACPAVLSSSPRPSRPVQPSPVKPPERQPEEPPINCSSLSPTAVQRVLKAIRQQKQKKEEEEEQEEARAVTPPKRSSVSPANVTPTPSKLTATHPGSPEGPPSLLRGLCLEDSENPLPGTDNCKFLHGMDDDFVAPLPQRAKRHIRQRETHNFGGATAPCQRPVQPRPPPFSPGPAPRYPRFRGRHSVPSSPPQEVKQRRQEMKPHCRDSESPPPTFFARTLARALARSRREAAREKNTLRSSDKRSHPPPLRSGRYRSITPPPPVVQHKRTAAPPKIAVPAYWRWSKRPDLFGNEDRQKGVGGEKSKDTPLERNQTFGDRDSTARRSVGREGRRKVQSGSSGLPSCEPPRRLGRGREASVCVSVREVEENDDAQRQEDTQKEEVEGDSNAGPPVGIGCSSSISAISVSSRAPLLNILNKVCPAALRGEGVAEGESIMGFLGEAGAGTAETRGVDLIALCQNLQSQLDLLKKTFASSSSEKKGESTTNTPIREPMQTSATPGDQPDIKKPEAETPQAVAVTEKNRTDSPPTPVPQRIHHPVDVLRLPPPSQPPVVQRNSFSAQQTPDDEETISNENAASSVRRGPPEWATGFRSSPQPSSVTGLSGALMGMGAGSALSPSLPFPGSPSSDISRLFAFLRPGRGTTGSTPVPPPNLPRPPPSAAFTRHTRSEAANFLRPSTMHCERLSIVSAVPGNPRQTQSEMGGLRQERSADTARFPGPSSVRSGSARAQSVESAAVFVSADAQLQGRESAFGDRCDFPLRSSYPASVGLNFSQASSVSGGRGRGTEDLEGEGGSVKGGGRVSVDGGKQKAPSGRDEKEEKADGDEGERASVTSAVPSIATEDLRSPVPLSPDLRPSVCSQKERESRSPSMTPHASPKWPTHRSPTARLDSEEREQIDRPTFPTVVPQPPYASPLPWWPPPPGHAEANLPTISLQAPPQPTPPSMTPQSPSLNFTFGRTPLFSADTCAGRYGMKARLSAGTSYEQTPSALTVEGSADSGSSWTTLGSYTGETSWTSGSLKQFSTSTVASAFNWFRFTGHQTSQTGGGHMAYGDIELYADIGGGHLNDMTWTLDSSTVYGGRSSFYKAYAGSNCAGLYRVYSNTDWWDSHVPSSVHWPTAAFDRVLVPTSAPWATKADVPVAGAASAGDFHLILEVPCNVTMSGYHWQSRPLTPDGTDWSYQNPDTLSVYAAVAVDAGPASASWTLLHSFTGESGWTASETRYYSSNTPSAGPFNYFKFQIGRIQGTATTPGGYVGALVASAGDIAVYASTAAQLPDTDECLLRTHNCDANAACTNTVGTFTCACNQGFSGTSGTSCTADASDTADDRDECSLGTHACPSSSTCVDTPGAYTCNFPSTLTADSLESSAASGTDEGTAANVKTMEALESYATDAASDSKADGAGRVNTIADITGKIVTSAAASGRKLSTKESKAVTAVLLTAADTLTTLFQSSSDSTDTSNEGGTSAEESQTAETTAVSEAVSTLANALQSAVSQSTAPSRSRTGKATVNSQLPLLRSLESSLATASSSAGVSPGSSGGEDEKALSQRRGSLQNATKEVIKTATSSFAPLVLEQAGSGGSSTLSTDAFSVSASSIGTPISVANSRAISANVGDLAVSISNLPEEVAERVRALDGACSDSSKAVLGLAAVSWSGNIHSYAGGNREMGSSQSVRLIWCGEDVGARVFGDAQVRIGISGLGNGESTGGRRRRLSEGEGEEGCASFDEENAGWSSLCEPVGGGGCECAGAGGGLLDTESLWFDRRQPVSSPSLLEKLYLSNRPVLAKAWENRQRPPWLSVEFLAEEAEKLAEEGVSPSVGRYQQKFSCDCAYPLTQGGGAEEEEGGGGSGGVSDELTELVDTDLGGLSFRQTELVSLLLADAQKVLAQGVCGGGKKSPHREAIVVSPECCLIEDRNLSDPSKFGQHRKESLNQHRRALWDPRSPPLLPRSLWPSLQARWKRDLVADPFGEGDWEVLGASRFLIRSGIFRRRLETLAERQAGRWVRVRAAVRGWLNRRRINKGNVGKREGEAVGGSREGENGSGRKDEKRKFSLCMRGFFLPWPVQSPEIGSEEWETHINAGEATWGGASRGVWGSGGDRAEVTTGGVFTWEPVWVRVVVEDLPSFLRVATPPGEDFRLSLPSAIPPPLFERIKMPGGLLLPKRFIVTARLLFAPSSSSSIMASSPSLSEGGQNGRRDKREREERRLQVTLRRWHVARQFGALRGRWGGRRKVEEEKDVHSKDPEEMSSPNYSEESQSVGCSADGVESPPECRWLEESPPVSTLRLFVRCPDAPSGFVGIDLRGRDSEGNGREGVEPQGQRQNNASQIEAHEPNAGFVPVADAKEPLEEISSEMYSELGRELQERGGRKGENEAGEQSKREDVLKKNGVVGKGESSDQEVRHAAPETLSSSVEGALLHIGNLCLQWRSRHSDFVRSLPEWKEIGEQVEEDMRRVQFLGWSSAYLHFRLLTLPMKTGVLGRSSEAVPGVSRWVQTLSRWTGTLTWVFLLCLFFGVLNNATPEFSPDMGPLEVLLAIVSSFSEETFLTVFFIFALQIPVELLIDALVVPRTPEIRALRNISAIATRGRRLTVEHANVLWTSSIPTNSSSRCMSFRRCRRKSPGSVCALFSLLPASMQMEVGIERAVAWRRKQIEHTEWGSAAKADFLMEDVCTASKQWILPEVFRAFWLRRQASRRLYGVCFCAFWSSVYLFYLVCFALVYPIKTSDAIQMGNSALGLFIVNCIARPLLLAAGMGISLAFILAIMQRPDFRI</sequence>
<feature type="compositionally biased region" description="Basic and acidic residues" evidence="6">
    <location>
        <begin position="650"/>
        <end position="674"/>
    </location>
</feature>
<dbReference type="PROSITE" id="PS00010">
    <property type="entry name" value="ASX_HYDROXYL"/>
    <property type="match status" value="1"/>
</dbReference>
<keyword evidence="7" id="KW-1133">Transmembrane helix</keyword>
<dbReference type="VEuPathDB" id="CryptoDB:Cvel_3835"/>
<feature type="compositionally biased region" description="Gly residues" evidence="6">
    <location>
        <begin position="1155"/>
        <end position="1164"/>
    </location>
</feature>
<feature type="compositionally biased region" description="Basic and acidic residues" evidence="6">
    <location>
        <begin position="2715"/>
        <end position="2741"/>
    </location>
</feature>
<dbReference type="SMART" id="SM00181">
    <property type="entry name" value="EGF"/>
    <property type="match status" value="1"/>
</dbReference>
<dbReference type="FunFam" id="2.10.25.10:FF:000038">
    <property type="entry name" value="Fibrillin 2"/>
    <property type="match status" value="1"/>
</dbReference>
<dbReference type="GO" id="GO:0005509">
    <property type="term" value="F:calcium ion binding"/>
    <property type="evidence" value="ECO:0007669"/>
    <property type="project" value="InterPro"/>
</dbReference>
<feature type="compositionally biased region" description="Basic and acidic residues" evidence="6">
    <location>
        <begin position="118"/>
        <end position="127"/>
    </location>
</feature>
<dbReference type="Gene3D" id="2.10.25.10">
    <property type="entry name" value="Laminin"/>
    <property type="match status" value="2"/>
</dbReference>
<feature type="region of interest" description="Disordered" evidence="6">
    <location>
        <begin position="231"/>
        <end position="290"/>
    </location>
</feature>
<dbReference type="EMBL" id="CDMZ01000695">
    <property type="protein sequence ID" value="CEM19643.1"/>
    <property type="molecule type" value="Genomic_DNA"/>
</dbReference>
<evidence type="ECO:0000259" key="8">
    <source>
        <dbReference type="PROSITE" id="PS50026"/>
    </source>
</evidence>
<feature type="compositionally biased region" description="Basic residues" evidence="6">
    <location>
        <begin position="142"/>
        <end position="151"/>
    </location>
</feature>
<dbReference type="InterPro" id="IPR050751">
    <property type="entry name" value="ECM_structural_protein"/>
</dbReference>
<keyword evidence="7" id="KW-0472">Membrane</keyword>
<feature type="compositionally biased region" description="Basic and acidic residues" evidence="6">
    <location>
        <begin position="2658"/>
        <end position="2671"/>
    </location>
</feature>
<feature type="compositionally biased region" description="Polar residues" evidence="6">
    <location>
        <begin position="1812"/>
        <end position="1825"/>
    </location>
</feature>